<evidence type="ECO:0008006" key="4">
    <source>
        <dbReference type="Google" id="ProtNLM"/>
    </source>
</evidence>
<evidence type="ECO:0000256" key="1">
    <source>
        <dbReference type="SAM" id="MobiDB-lite"/>
    </source>
</evidence>
<comment type="caution">
    <text evidence="2">The sequence shown here is derived from an EMBL/GenBank/DDBJ whole genome shotgun (WGS) entry which is preliminary data.</text>
</comment>
<accession>A0ABQ2E0K6</accession>
<dbReference type="Proteomes" id="UP000660265">
    <property type="component" value="Unassembled WGS sequence"/>
</dbReference>
<reference evidence="3" key="1">
    <citation type="journal article" date="2019" name="Int. J. Syst. Evol. Microbiol.">
        <title>The Global Catalogue of Microorganisms (GCM) 10K type strain sequencing project: providing services to taxonomists for standard genome sequencing and annotation.</title>
        <authorList>
            <consortium name="The Broad Institute Genomics Platform"/>
            <consortium name="The Broad Institute Genome Sequencing Center for Infectious Disease"/>
            <person name="Wu L."/>
            <person name="Ma J."/>
        </authorList>
    </citation>
    <scope>NUCLEOTIDE SEQUENCE [LARGE SCALE GENOMIC DNA]</scope>
    <source>
        <strain evidence="3">CGMCC 4.7275</strain>
    </source>
</reference>
<protein>
    <recommendedName>
        <fullName evidence="4">HTH merR-type domain-containing protein</fullName>
    </recommendedName>
</protein>
<feature type="region of interest" description="Disordered" evidence="1">
    <location>
        <begin position="94"/>
        <end position="120"/>
    </location>
</feature>
<dbReference type="RefSeq" id="WP_189106223.1">
    <property type="nucleotide sequence ID" value="NZ_BMMV01000003.1"/>
</dbReference>
<organism evidence="2 3">
    <name type="scientific">Streptomyces camponoticapitis</name>
    <dbReference type="NCBI Taxonomy" id="1616125"/>
    <lineage>
        <taxon>Bacteria</taxon>
        <taxon>Bacillati</taxon>
        <taxon>Actinomycetota</taxon>
        <taxon>Actinomycetes</taxon>
        <taxon>Kitasatosporales</taxon>
        <taxon>Streptomycetaceae</taxon>
        <taxon>Streptomyces</taxon>
    </lineage>
</organism>
<evidence type="ECO:0000313" key="2">
    <source>
        <dbReference type="EMBL" id="GGJ81975.1"/>
    </source>
</evidence>
<evidence type="ECO:0000313" key="3">
    <source>
        <dbReference type="Proteomes" id="UP000660265"/>
    </source>
</evidence>
<gene>
    <name evidence="2" type="ORF">GCM10011583_11840</name>
</gene>
<proteinExistence type="predicted"/>
<keyword evidence="3" id="KW-1185">Reference proteome</keyword>
<name>A0ABQ2E0K6_9ACTN</name>
<dbReference type="EMBL" id="BMMV01000003">
    <property type="protein sequence ID" value="GGJ81975.1"/>
    <property type="molecule type" value="Genomic_DNA"/>
</dbReference>
<sequence>MVDRPTPTGETLREIAARHGRAYNTLRTVWSRHPDWPEPIGKRGRSYVYDSAAVDKVVAEHFARDAVELEPLRLYTARQIAEATGISAATIRADQAKTRADGTPRWPAPDDTSGPANRWYGKTISHAFSKRRNYQQKPL</sequence>